<dbReference type="OrthoDB" id="185373at2759"/>
<dbReference type="AlphaFoldDB" id="A0A068VGW9"/>
<dbReference type="Pfam" id="PF01535">
    <property type="entry name" value="PPR"/>
    <property type="match status" value="2"/>
</dbReference>
<dbReference type="InParanoid" id="A0A068VGW9"/>
<accession>A0A068VGW9</accession>
<dbReference type="FunFam" id="1.25.40.10:FF:000344">
    <property type="entry name" value="Pentatricopeptide repeat-containing protein"/>
    <property type="match status" value="1"/>
</dbReference>
<protein>
    <submittedName>
        <fullName evidence="3">DH200=94 genomic scaffold, scaffold_870</fullName>
    </submittedName>
</protein>
<dbReference type="Gramene" id="CDP20070">
    <property type="protein sequence ID" value="CDP20070"/>
    <property type="gene ID" value="GSCOC_T00008521001"/>
</dbReference>
<dbReference type="InterPro" id="IPR002885">
    <property type="entry name" value="PPR_rpt"/>
</dbReference>
<dbReference type="Pfam" id="PF13041">
    <property type="entry name" value="PPR_2"/>
    <property type="match status" value="1"/>
</dbReference>
<evidence type="ECO:0000256" key="2">
    <source>
        <dbReference type="PROSITE-ProRule" id="PRU00708"/>
    </source>
</evidence>
<proteinExistence type="predicted"/>
<dbReference type="Proteomes" id="UP000295252">
    <property type="component" value="Unassembled WGS sequence"/>
</dbReference>
<dbReference type="PhylomeDB" id="A0A068VGW9"/>
<feature type="repeat" description="PPR" evidence="2">
    <location>
        <begin position="137"/>
        <end position="167"/>
    </location>
</feature>
<dbReference type="NCBIfam" id="TIGR00756">
    <property type="entry name" value="PPR"/>
    <property type="match status" value="3"/>
</dbReference>
<dbReference type="GO" id="GO:0009451">
    <property type="term" value="P:RNA modification"/>
    <property type="evidence" value="ECO:0007669"/>
    <property type="project" value="InterPro"/>
</dbReference>
<name>A0A068VGW9_COFCA</name>
<dbReference type="InterPro" id="IPR011990">
    <property type="entry name" value="TPR-like_helical_dom_sf"/>
</dbReference>
<dbReference type="InterPro" id="IPR046960">
    <property type="entry name" value="PPR_At4g14850-like_plant"/>
</dbReference>
<organism evidence="3 4">
    <name type="scientific">Coffea canephora</name>
    <name type="common">Robusta coffee</name>
    <dbReference type="NCBI Taxonomy" id="49390"/>
    <lineage>
        <taxon>Eukaryota</taxon>
        <taxon>Viridiplantae</taxon>
        <taxon>Streptophyta</taxon>
        <taxon>Embryophyta</taxon>
        <taxon>Tracheophyta</taxon>
        <taxon>Spermatophyta</taxon>
        <taxon>Magnoliopsida</taxon>
        <taxon>eudicotyledons</taxon>
        <taxon>Gunneridae</taxon>
        <taxon>Pentapetalae</taxon>
        <taxon>asterids</taxon>
        <taxon>lamiids</taxon>
        <taxon>Gentianales</taxon>
        <taxon>Rubiaceae</taxon>
        <taxon>Ixoroideae</taxon>
        <taxon>Gardenieae complex</taxon>
        <taxon>Bertiereae - Coffeeae clade</taxon>
        <taxon>Coffeeae</taxon>
        <taxon>Coffea</taxon>
    </lineage>
</organism>
<dbReference type="EMBL" id="HG739954">
    <property type="protein sequence ID" value="CDP20070.1"/>
    <property type="molecule type" value="Genomic_DNA"/>
</dbReference>
<dbReference type="GO" id="GO:0003723">
    <property type="term" value="F:RNA binding"/>
    <property type="evidence" value="ECO:0007669"/>
    <property type="project" value="InterPro"/>
</dbReference>
<dbReference type="PANTHER" id="PTHR47926">
    <property type="entry name" value="PENTATRICOPEPTIDE REPEAT-CONTAINING PROTEIN"/>
    <property type="match status" value="1"/>
</dbReference>
<feature type="repeat" description="PPR" evidence="2">
    <location>
        <begin position="270"/>
        <end position="304"/>
    </location>
</feature>
<evidence type="ECO:0000256" key="1">
    <source>
        <dbReference type="ARBA" id="ARBA00022737"/>
    </source>
</evidence>
<sequence length="305" mass="33500">MEIATMAQALQLHAQVLKSGCQNHNPSTEQTLSKLFTFSALSPSGSLSYARLILNSLQTPNSYYYNTIMIRAYSDLTHPAQAISLFLAAMQNPPSPGTPRPDKFTFPLVLKACSKLRRIPLGEQLHGLVCKLGFGPDMHMSNALIRMYSAGGVPDLAFKVFDKMLERDVVSWTSIIDGLVDNDKPVKAIALFEHMLENDVECNEATVFSVLRACADTGALSMGRKVHDLVREKKLISLNGKVSTALIDVYAKCGCIDGAKEVFSETVNKDVVTWTAMIAGLAIHGQCEEATELFDKMKGLDIKRR</sequence>
<feature type="repeat" description="PPR" evidence="2">
    <location>
        <begin position="168"/>
        <end position="202"/>
    </location>
</feature>
<keyword evidence="4" id="KW-1185">Reference proteome</keyword>
<dbReference type="OMA" id="NTIMIRA"/>
<evidence type="ECO:0000313" key="3">
    <source>
        <dbReference type="EMBL" id="CDP20070.1"/>
    </source>
</evidence>
<dbReference type="Gene3D" id="1.25.40.10">
    <property type="entry name" value="Tetratricopeptide repeat domain"/>
    <property type="match status" value="2"/>
</dbReference>
<evidence type="ECO:0000313" key="4">
    <source>
        <dbReference type="Proteomes" id="UP000295252"/>
    </source>
</evidence>
<keyword evidence="1" id="KW-0677">Repeat</keyword>
<gene>
    <name evidence="3" type="ORF">GSCOC_T00008521001</name>
</gene>
<dbReference type="PROSITE" id="PS51375">
    <property type="entry name" value="PPR"/>
    <property type="match status" value="3"/>
</dbReference>
<reference evidence="4" key="1">
    <citation type="journal article" date="2014" name="Science">
        <title>The coffee genome provides insight into the convergent evolution of caffeine biosynthesis.</title>
        <authorList>
            <person name="Denoeud F."/>
            <person name="Carretero-Paulet L."/>
            <person name="Dereeper A."/>
            <person name="Droc G."/>
            <person name="Guyot R."/>
            <person name="Pietrella M."/>
            <person name="Zheng C."/>
            <person name="Alberti A."/>
            <person name="Anthony F."/>
            <person name="Aprea G."/>
            <person name="Aury J.M."/>
            <person name="Bento P."/>
            <person name="Bernard M."/>
            <person name="Bocs S."/>
            <person name="Campa C."/>
            <person name="Cenci A."/>
            <person name="Combes M.C."/>
            <person name="Crouzillat D."/>
            <person name="Da Silva C."/>
            <person name="Daddiego L."/>
            <person name="De Bellis F."/>
            <person name="Dussert S."/>
            <person name="Garsmeur O."/>
            <person name="Gayraud T."/>
            <person name="Guignon V."/>
            <person name="Jahn K."/>
            <person name="Jamilloux V."/>
            <person name="Joet T."/>
            <person name="Labadie K."/>
            <person name="Lan T."/>
            <person name="Leclercq J."/>
            <person name="Lepelley M."/>
            <person name="Leroy T."/>
            <person name="Li L.T."/>
            <person name="Librado P."/>
            <person name="Lopez L."/>
            <person name="Munoz A."/>
            <person name="Noel B."/>
            <person name="Pallavicini A."/>
            <person name="Perrotta G."/>
            <person name="Poncet V."/>
            <person name="Pot D."/>
            <person name="Priyono X."/>
            <person name="Rigoreau M."/>
            <person name="Rouard M."/>
            <person name="Rozas J."/>
            <person name="Tranchant-Dubreuil C."/>
            <person name="VanBuren R."/>
            <person name="Zhang Q."/>
            <person name="Andrade A.C."/>
            <person name="Argout X."/>
            <person name="Bertrand B."/>
            <person name="de Kochko A."/>
            <person name="Graziosi G."/>
            <person name="Henry R.J."/>
            <person name="Jayarama X."/>
            <person name="Ming R."/>
            <person name="Nagai C."/>
            <person name="Rounsley S."/>
            <person name="Sankoff D."/>
            <person name="Giuliano G."/>
            <person name="Albert V.A."/>
            <person name="Wincker P."/>
            <person name="Lashermes P."/>
        </authorList>
    </citation>
    <scope>NUCLEOTIDE SEQUENCE [LARGE SCALE GENOMIC DNA]</scope>
    <source>
        <strain evidence="4">cv. DH200-94</strain>
    </source>
</reference>